<dbReference type="Gene3D" id="1.25.70.10">
    <property type="entry name" value="Transcription termination factor 3, mitochondrial"/>
    <property type="match status" value="1"/>
</dbReference>
<dbReference type="Pfam" id="PF02536">
    <property type="entry name" value="mTERF"/>
    <property type="match status" value="1"/>
</dbReference>
<dbReference type="Proteomes" id="UP000822688">
    <property type="component" value="Chromosome V"/>
</dbReference>
<protein>
    <submittedName>
        <fullName evidence="4">Uncharacterized protein</fullName>
    </submittedName>
</protein>
<dbReference type="GO" id="GO:0006353">
    <property type="term" value="P:DNA-templated transcription termination"/>
    <property type="evidence" value="ECO:0007669"/>
    <property type="project" value="UniProtKB-KW"/>
</dbReference>
<comment type="caution">
    <text evidence="4">The sequence shown here is derived from an EMBL/GenBank/DDBJ whole genome shotgun (WGS) entry which is preliminary data.</text>
</comment>
<accession>A0A8T0HVB0</accession>
<dbReference type="InterPro" id="IPR038538">
    <property type="entry name" value="MTERF_sf"/>
</dbReference>
<dbReference type="AlphaFoldDB" id="A0A8T0HVB0"/>
<dbReference type="PANTHER" id="PTHR13068:SF173">
    <property type="entry name" value="EMB|CAB62602.1"/>
    <property type="match status" value="1"/>
</dbReference>
<comment type="similarity">
    <text evidence="1">Belongs to the mTERF family.</text>
</comment>
<evidence type="ECO:0000256" key="3">
    <source>
        <dbReference type="ARBA" id="ARBA00022946"/>
    </source>
</evidence>
<evidence type="ECO:0000256" key="1">
    <source>
        <dbReference type="ARBA" id="ARBA00007692"/>
    </source>
</evidence>
<keyword evidence="2" id="KW-0806">Transcription termination</keyword>
<name>A0A8T0HVB0_CERPU</name>
<keyword evidence="2" id="KW-0804">Transcription</keyword>
<organism evidence="4 5">
    <name type="scientific">Ceratodon purpureus</name>
    <name type="common">Fire moss</name>
    <name type="synonym">Dicranum purpureum</name>
    <dbReference type="NCBI Taxonomy" id="3225"/>
    <lineage>
        <taxon>Eukaryota</taxon>
        <taxon>Viridiplantae</taxon>
        <taxon>Streptophyta</taxon>
        <taxon>Embryophyta</taxon>
        <taxon>Bryophyta</taxon>
        <taxon>Bryophytina</taxon>
        <taxon>Bryopsida</taxon>
        <taxon>Dicranidae</taxon>
        <taxon>Pseudoditrichales</taxon>
        <taxon>Ditrichaceae</taxon>
        <taxon>Ceratodon</taxon>
    </lineage>
</organism>
<keyword evidence="2" id="KW-0805">Transcription regulation</keyword>
<dbReference type="SMART" id="SM00733">
    <property type="entry name" value="Mterf"/>
    <property type="match status" value="6"/>
</dbReference>
<evidence type="ECO:0000313" key="4">
    <source>
        <dbReference type="EMBL" id="KAG0575012.1"/>
    </source>
</evidence>
<evidence type="ECO:0000256" key="2">
    <source>
        <dbReference type="ARBA" id="ARBA00022472"/>
    </source>
</evidence>
<dbReference type="PANTHER" id="PTHR13068">
    <property type="entry name" value="CGI-12 PROTEIN-RELATED"/>
    <property type="match status" value="1"/>
</dbReference>
<sequence>MQLNTMSHSALYLNQVAVAPGVLCKVEAKSLGKRSSLPTLTTGVNYLRKQLLVRKSTSCGAGKTNARKSCNSGGRQSNVIDAEPVDDTTSWRVDPTFSTAIGEELPGWQNVKKLISEVPPVTSAASLEETSRIISDCVQDTVDLVQFVEGGAVERSAESGSLGCDDTDSATSRSSRHVLERQKQPDMIRSRLFVEGVRIPSGYGSELNLVCRVSHHLQDVILFLESLDLDSTKLMTKYPLLSTCSVENVRAVVRFLESHKLRRKDVVKVLTNNPYLLVHSVEENFLPVVKFLLTEVGLKKRDVGKVLNRCARLLTASVDDRLRPTLHFLRSFGFIHMSIVVSNNATLLASNIENRLIPKIEFLKSLGFSKEETVQAFIRFPAIFNYSIESNLRPKYRFLKEEMGRGLDDLKAFPQYFGYSLECRIRPRYQFLKKRNISLPLAYLLKPTDEVFYARFQHELMQSCDKGPSCVV</sequence>
<gene>
    <name evidence="4" type="ORF">KC19_VG310900</name>
</gene>
<reference evidence="4" key="1">
    <citation type="submission" date="2020-06" db="EMBL/GenBank/DDBJ databases">
        <title>WGS assembly of Ceratodon purpureus strain R40.</title>
        <authorList>
            <person name="Carey S.B."/>
            <person name="Jenkins J."/>
            <person name="Shu S."/>
            <person name="Lovell J.T."/>
            <person name="Sreedasyam A."/>
            <person name="Maumus F."/>
            <person name="Tiley G.P."/>
            <person name="Fernandez-Pozo N."/>
            <person name="Barry K."/>
            <person name="Chen C."/>
            <person name="Wang M."/>
            <person name="Lipzen A."/>
            <person name="Daum C."/>
            <person name="Saski C.A."/>
            <person name="Payton A.C."/>
            <person name="Mcbreen J.C."/>
            <person name="Conrad R.E."/>
            <person name="Kollar L.M."/>
            <person name="Olsson S."/>
            <person name="Huttunen S."/>
            <person name="Landis J.B."/>
            <person name="Wickett N.J."/>
            <person name="Johnson M.G."/>
            <person name="Rensing S.A."/>
            <person name="Grimwood J."/>
            <person name="Schmutz J."/>
            <person name="Mcdaniel S.F."/>
        </authorList>
    </citation>
    <scope>NUCLEOTIDE SEQUENCE</scope>
    <source>
        <strain evidence="4">R40</strain>
    </source>
</reference>
<dbReference type="EMBL" id="CM026426">
    <property type="protein sequence ID" value="KAG0575012.1"/>
    <property type="molecule type" value="Genomic_DNA"/>
</dbReference>
<keyword evidence="5" id="KW-1185">Reference proteome</keyword>
<dbReference type="EMBL" id="CM026426">
    <property type="protein sequence ID" value="KAG0575013.1"/>
    <property type="molecule type" value="Genomic_DNA"/>
</dbReference>
<dbReference type="GO" id="GO:0003676">
    <property type="term" value="F:nucleic acid binding"/>
    <property type="evidence" value="ECO:0007669"/>
    <property type="project" value="InterPro"/>
</dbReference>
<keyword evidence="3" id="KW-0809">Transit peptide</keyword>
<evidence type="ECO:0000313" key="5">
    <source>
        <dbReference type="Proteomes" id="UP000822688"/>
    </source>
</evidence>
<dbReference type="InterPro" id="IPR003690">
    <property type="entry name" value="MTERF"/>
</dbReference>
<proteinExistence type="inferred from homology"/>